<name>A0ABT9VBL6_9BACI</name>
<proteinExistence type="predicted"/>
<dbReference type="InterPro" id="IPR029016">
    <property type="entry name" value="GAF-like_dom_sf"/>
</dbReference>
<dbReference type="Pfam" id="PF01590">
    <property type="entry name" value="GAF"/>
    <property type="match status" value="1"/>
</dbReference>
<dbReference type="SUPFAM" id="SSF55781">
    <property type="entry name" value="GAF domain-like"/>
    <property type="match status" value="1"/>
</dbReference>
<dbReference type="InterPro" id="IPR003018">
    <property type="entry name" value="GAF"/>
</dbReference>
<keyword evidence="3" id="KW-1185">Reference proteome</keyword>
<organism evidence="2 3">
    <name type="scientific">Alkalibacillus salilacus</name>
    <dbReference type="NCBI Taxonomy" id="284582"/>
    <lineage>
        <taxon>Bacteria</taxon>
        <taxon>Bacillati</taxon>
        <taxon>Bacillota</taxon>
        <taxon>Bacilli</taxon>
        <taxon>Bacillales</taxon>
        <taxon>Bacillaceae</taxon>
        <taxon>Alkalibacillus</taxon>
    </lineage>
</organism>
<dbReference type="Proteomes" id="UP001224359">
    <property type="component" value="Unassembled WGS sequence"/>
</dbReference>
<accession>A0ABT9VBL6</accession>
<dbReference type="Gene3D" id="3.30.450.40">
    <property type="match status" value="1"/>
</dbReference>
<dbReference type="EMBL" id="JAUSTQ010000001">
    <property type="protein sequence ID" value="MDQ0158285.1"/>
    <property type="molecule type" value="Genomic_DNA"/>
</dbReference>
<sequence>MEDFDFQETLEQLRNQFRVDVASLALVIPEEDHVLKWHYMSGNQNEHYKRIVLQSGHGLAGEVYRTGKPIIMPSVSDVIPRSEKYLYPIVQFEKLASCLVIPLFKRHRVEAVLLLATRNTGQCNEQMYDDVMDWIGARFGPFHATEIEPKL</sequence>
<dbReference type="RefSeq" id="WP_306973872.1">
    <property type="nucleotide sequence ID" value="NZ_JAUSTQ010000001.1"/>
</dbReference>
<gene>
    <name evidence="2" type="ORF">J2S77_000235</name>
</gene>
<evidence type="ECO:0000313" key="2">
    <source>
        <dbReference type="EMBL" id="MDQ0158285.1"/>
    </source>
</evidence>
<evidence type="ECO:0000313" key="3">
    <source>
        <dbReference type="Proteomes" id="UP001224359"/>
    </source>
</evidence>
<feature type="domain" description="GAF" evidence="1">
    <location>
        <begin position="6"/>
        <end position="117"/>
    </location>
</feature>
<reference evidence="2 3" key="1">
    <citation type="submission" date="2023-07" db="EMBL/GenBank/DDBJ databases">
        <title>Genomic Encyclopedia of Type Strains, Phase IV (KMG-IV): sequencing the most valuable type-strain genomes for metagenomic binning, comparative biology and taxonomic classification.</title>
        <authorList>
            <person name="Goeker M."/>
        </authorList>
    </citation>
    <scope>NUCLEOTIDE SEQUENCE [LARGE SCALE GENOMIC DNA]</scope>
    <source>
        <strain evidence="2 3">DSM 16460</strain>
    </source>
</reference>
<comment type="caution">
    <text evidence="2">The sequence shown here is derived from an EMBL/GenBank/DDBJ whole genome shotgun (WGS) entry which is preliminary data.</text>
</comment>
<protein>
    <submittedName>
        <fullName evidence="2">Nitrogen regulatory protein A</fullName>
    </submittedName>
</protein>
<evidence type="ECO:0000259" key="1">
    <source>
        <dbReference type="Pfam" id="PF01590"/>
    </source>
</evidence>